<evidence type="ECO:0000256" key="5">
    <source>
        <dbReference type="ARBA" id="ARBA00023002"/>
    </source>
</evidence>
<feature type="domain" description="1-deoxy-D-xylulose 5-phosphate reductoisomerase N-terminal" evidence="10">
    <location>
        <begin position="8"/>
        <end position="135"/>
    </location>
</feature>
<feature type="binding site" evidence="9">
    <location>
        <position position="208"/>
    </location>
    <ligand>
        <name>1-deoxy-D-xylulose 5-phosphate</name>
        <dbReference type="ChEBI" id="CHEBI:57792"/>
    </ligand>
</feature>
<keyword evidence="3 9" id="KW-0479">Metal-binding</keyword>
<reference evidence="13 14" key="1">
    <citation type="submission" date="2016-10" db="EMBL/GenBank/DDBJ databases">
        <authorList>
            <person name="de Groot N.N."/>
        </authorList>
    </citation>
    <scope>NUCLEOTIDE SEQUENCE [LARGE SCALE GENOMIC DNA]</scope>
    <source>
        <strain evidence="13 14">CGMCC 1.6291</strain>
    </source>
</reference>
<feature type="binding site" evidence="9">
    <location>
        <position position="42"/>
    </location>
    <ligand>
        <name>NADPH</name>
        <dbReference type="ChEBI" id="CHEBI:57783"/>
    </ligand>
</feature>
<feature type="binding site" evidence="9">
    <location>
        <position position="17"/>
    </location>
    <ligand>
        <name>NADPH</name>
        <dbReference type="ChEBI" id="CHEBI:57783"/>
    </ligand>
</feature>
<evidence type="ECO:0000256" key="6">
    <source>
        <dbReference type="ARBA" id="ARBA00023211"/>
    </source>
</evidence>
<evidence type="ECO:0000259" key="10">
    <source>
        <dbReference type="Pfam" id="PF02670"/>
    </source>
</evidence>
<dbReference type="PANTHER" id="PTHR30525">
    <property type="entry name" value="1-DEOXY-D-XYLULOSE 5-PHOSPHATE REDUCTOISOMERASE"/>
    <property type="match status" value="1"/>
</dbReference>
<evidence type="ECO:0000256" key="4">
    <source>
        <dbReference type="ARBA" id="ARBA00022857"/>
    </source>
</evidence>
<dbReference type="Gene3D" id="1.10.1740.10">
    <property type="match status" value="1"/>
</dbReference>
<dbReference type="GO" id="GO:0030604">
    <property type="term" value="F:1-deoxy-D-xylulose-5-phosphate reductoisomerase activity"/>
    <property type="evidence" value="ECO:0007669"/>
    <property type="project" value="UniProtKB-UniRule"/>
</dbReference>
<dbReference type="InterPro" id="IPR036169">
    <property type="entry name" value="DXPR_C_sf"/>
</dbReference>
<dbReference type="PANTHER" id="PTHR30525:SF0">
    <property type="entry name" value="1-DEOXY-D-XYLULOSE 5-PHOSPHATE REDUCTOISOMERASE, CHLOROPLASTIC"/>
    <property type="match status" value="1"/>
</dbReference>
<feature type="binding site" evidence="9">
    <location>
        <position position="221"/>
    </location>
    <ligand>
        <name>1-deoxy-D-xylulose 5-phosphate</name>
        <dbReference type="ChEBI" id="CHEBI:57792"/>
    </ligand>
</feature>
<dbReference type="Pfam" id="PF02670">
    <property type="entry name" value="DXP_reductoisom"/>
    <property type="match status" value="1"/>
</dbReference>
<feature type="binding site" evidence="9">
    <location>
        <position position="41"/>
    </location>
    <ligand>
        <name>NADPH</name>
        <dbReference type="ChEBI" id="CHEBI:57783"/>
    </ligand>
</feature>
<evidence type="ECO:0000256" key="2">
    <source>
        <dbReference type="ARBA" id="ARBA00006825"/>
    </source>
</evidence>
<dbReference type="Gene3D" id="3.40.50.720">
    <property type="entry name" value="NAD(P)-binding Rossmann-like Domain"/>
    <property type="match status" value="1"/>
</dbReference>
<feature type="binding site" evidence="9">
    <location>
        <position position="128"/>
    </location>
    <ligand>
        <name>1-deoxy-D-xylulose 5-phosphate</name>
        <dbReference type="ChEBI" id="CHEBI:57792"/>
    </ligand>
</feature>
<name>A0A1H8QK99_9GAMM</name>
<dbReference type="InterPro" id="IPR013644">
    <property type="entry name" value="DXP_reductoisomerase_C"/>
</dbReference>
<dbReference type="NCBIfam" id="NF009114">
    <property type="entry name" value="PRK12464.1"/>
    <property type="match status" value="1"/>
</dbReference>
<comment type="function">
    <text evidence="9">Catalyzes the NADPH-dependent rearrangement and reduction of 1-deoxy-D-xylulose-5-phosphate (DXP) to 2-C-methyl-D-erythritol 4-phosphate (MEP).</text>
</comment>
<comment type="catalytic activity">
    <reaction evidence="8">
        <text>2-C-methyl-D-erythritol 4-phosphate + NADP(+) = 1-deoxy-D-xylulose 5-phosphate + NADPH + H(+)</text>
        <dbReference type="Rhea" id="RHEA:13717"/>
        <dbReference type="ChEBI" id="CHEBI:15378"/>
        <dbReference type="ChEBI" id="CHEBI:57783"/>
        <dbReference type="ChEBI" id="CHEBI:57792"/>
        <dbReference type="ChEBI" id="CHEBI:58262"/>
        <dbReference type="ChEBI" id="CHEBI:58349"/>
        <dbReference type="EC" id="1.1.1.267"/>
    </reaction>
    <physiologicalReaction direction="right-to-left" evidence="8">
        <dbReference type="Rhea" id="RHEA:13719"/>
    </physiologicalReaction>
</comment>
<keyword evidence="9" id="KW-0460">Magnesium</keyword>
<evidence type="ECO:0000313" key="14">
    <source>
        <dbReference type="Proteomes" id="UP000199657"/>
    </source>
</evidence>
<dbReference type="EC" id="1.1.1.267" evidence="9"/>
<feature type="binding site" evidence="9">
    <location>
        <position position="155"/>
    </location>
    <ligand>
        <name>Mn(2+)</name>
        <dbReference type="ChEBI" id="CHEBI:29035"/>
    </ligand>
</feature>
<dbReference type="AlphaFoldDB" id="A0A1H8QK99"/>
<keyword evidence="6 9" id="KW-0464">Manganese</keyword>
<feature type="binding site" evidence="9">
    <location>
        <position position="226"/>
    </location>
    <ligand>
        <name>1-deoxy-D-xylulose 5-phosphate</name>
        <dbReference type="ChEBI" id="CHEBI:57792"/>
    </ligand>
</feature>
<feature type="binding site" evidence="9">
    <location>
        <position position="14"/>
    </location>
    <ligand>
        <name>NADPH</name>
        <dbReference type="ChEBI" id="CHEBI:57783"/>
    </ligand>
</feature>
<dbReference type="STRING" id="406100.SAMN04488052_101622"/>
<feature type="binding site" evidence="9">
    <location>
        <position position="185"/>
    </location>
    <ligand>
        <name>1-deoxy-D-xylulose 5-phosphate</name>
        <dbReference type="ChEBI" id="CHEBI:57792"/>
    </ligand>
</feature>
<evidence type="ECO:0000313" key="13">
    <source>
        <dbReference type="EMBL" id="SEO54448.1"/>
    </source>
</evidence>
<feature type="binding site" evidence="9">
    <location>
        <position position="227"/>
    </location>
    <ligand>
        <name>1-deoxy-D-xylulose 5-phosphate</name>
        <dbReference type="ChEBI" id="CHEBI:57792"/>
    </ligand>
</feature>
<dbReference type="Proteomes" id="UP000199657">
    <property type="component" value="Unassembled WGS sequence"/>
</dbReference>
<gene>
    <name evidence="9" type="primary">dxr</name>
    <name evidence="13" type="ORF">SAMN04488052_101622</name>
</gene>
<dbReference type="HAMAP" id="MF_00183">
    <property type="entry name" value="DXP_reductoisom"/>
    <property type="match status" value="1"/>
</dbReference>
<dbReference type="NCBIfam" id="TIGR00243">
    <property type="entry name" value="Dxr"/>
    <property type="match status" value="1"/>
</dbReference>
<evidence type="ECO:0000259" key="11">
    <source>
        <dbReference type="Pfam" id="PF08436"/>
    </source>
</evidence>
<keyword evidence="5 9" id="KW-0560">Oxidoreductase</keyword>
<dbReference type="Pfam" id="PF13288">
    <property type="entry name" value="DXPR_C"/>
    <property type="match status" value="1"/>
</dbReference>
<feature type="binding site" evidence="9">
    <location>
        <position position="154"/>
    </location>
    <ligand>
        <name>1-deoxy-D-xylulose 5-phosphate</name>
        <dbReference type="ChEBI" id="CHEBI:57792"/>
    </ligand>
</feature>
<evidence type="ECO:0000256" key="9">
    <source>
        <dbReference type="HAMAP-Rule" id="MF_00183"/>
    </source>
</evidence>
<dbReference type="Pfam" id="PF08436">
    <property type="entry name" value="DXP_redisom_C"/>
    <property type="match status" value="1"/>
</dbReference>
<dbReference type="EMBL" id="FOEG01000001">
    <property type="protein sequence ID" value="SEO54448.1"/>
    <property type="molecule type" value="Genomic_DNA"/>
</dbReference>
<evidence type="ECO:0000259" key="12">
    <source>
        <dbReference type="Pfam" id="PF13288"/>
    </source>
</evidence>
<keyword evidence="13" id="KW-0413">Isomerase</keyword>
<evidence type="ECO:0000256" key="8">
    <source>
        <dbReference type="ARBA" id="ARBA00048543"/>
    </source>
</evidence>
<dbReference type="OrthoDB" id="9806546at2"/>
<feature type="binding site" evidence="9">
    <location>
        <position position="153"/>
    </location>
    <ligand>
        <name>Mn(2+)</name>
        <dbReference type="ChEBI" id="CHEBI:29035"/>
    </ligand>
</feature>
<feature type="binding site" evidence="9">
    <location>
        <position position="129"/>
    </location>
    <ligand>
        <name>NADPH</name>
        <dbReference type="ChEBI" id="CHEBI:57783"/>
    </ligand>
</feature>
<dbReference type="SUPFAM" id="SSF51735">
    <property type="entry name" value="NAD(P)-binding Rossmann-fold domains"/>
    <property type="match status" value="1"/>
</dbReference>
<dbReference type="FunFam" id="3.40.50.720:FF:000045">
    <property type="entry name" value="1-deoxy-D-xylulose 5-phosphate reductoisomerase"/>
    <property type="match status" value="1"/>
</dbReference>
<dbReference type="SUPFAM" id="SSF69055">
    <property type="entry name" value="1-deoxy-D-xylulose-5-phosphate reductoisomerase, C-terminal domain"/>
    <property type="match status" value="1"/>
</dbReference>
<dbReference type="GO" id="GO:0030145">
    <property type="term" value="F:manganese ion binding"/>
    <property type="evidence" value="ECO:0007669"/>
    <property type="project" value="TreeGrafter"/>
</dbReference>
<dbReference type="SUPFAM" id="SSF55347">
    <property type="entry name" value="Glyceraldehyde-3-phosphate dehydrogenase-like, C-terminal domain"/>
    <property type="match status" value="1"/>
</dbReference>
<protein>
    <recommendedName>
        <fullName evidence="9">1-deoxy-D-xylulose 5-phosphate reductoisomerase</fullName>
        <shortName evidence="9">DXP reductoisomerase</shortName>
        <ecNumber evidence="9">1.1.1.267</ecNumber>
    </recommendedName>
    <alternativeName>
        <fullName evidence="9">1-deoxyxylulose-5-phosphate reductoisomerase</fullName>
    </alternativeName>
    <alternativeName>
        <fullName evidence="9">2-C-methyl-D-erythritol 4-phosphate synthase</fullName>
    </alternativeName>
</protein>
<feature type="binding site" evidence="9">
    <location>
        <position position="127"/>
    </location>
    <ligand>
        <name>NADPH</name>
        <dbReference type="ChEBI" id="CHEBI:57783"/>
    </ligand>
</feature>
<feature type="binding site" evidence="9">
    <location>
        <position position="214"/>
    </location>
    <ligand>
        <name>NADPH</name>
        <dbReference type="ChEBI" id="CHEBI:57783"/>
    </ligand>
</feature>
<feature type="binding site" evidence="9">
    <location>
        <position position="230"/>
    </location>
    <ligand>
        <name>Mn(2+)</name>
        <dbReference type="ChEBI" id="CHEBI:29035"/>
    </ligand>
</feature>
<dbReference type="GO" id="GO:0016853">
    <property type="term" value="F:isomerase activity"/>
    <property type="evidence" value="ECO:0007669"/>
    <property type="project" value="UniProtKB-KW"/>
</dbReference>
<keyword evidence="14" id="KW-1185">Reference proteome</keyword>
<dbReference type="InterPro" id="IPR026877">
    <property type="entry name" value="DXPR_C"/>
</dbReference>
<keyword evidence="7 9" id="KW-0414">Isoprene biosynthesis</keyword>
<comment type="similarity">
    <text evidence="2 9">Belongs to the DXR family.</text>
</comment>
<dbReference type="UniPathway" id="UPA00056">
    <property type="reaction ID" value="UER00092"/>
</dbReference>
<dbReference type="RefSeq" id="WP_091639816.1">
    <property type="nucleotide sequence ID" value="NZ_FOEG01000001.1"/>
</dbReference>
<dbReference type="InterPro" id="IPR036291">
    <property type="entry name" value="NAD(P)-bd_dom_sf"/>
</dbReference>
<organism evidence="13 14">
    <name type="scientific">Aquisalimonas asiatica</name>
    <dbReference type="NCBI Taxonomy" id="406100"/>
    <lineage>
        <taxon>Bacteria</taxon>
        <taxon>Pseudomonadati</taxon>
        <taxon>Pseudomonadota</taxon>
        <taxon>Gammaproteobacteria</taxon>
        <taxon>Chromatiales</taxon>
        <taxon>Ectothiorhodospiraceae</taxon>
        <taxon>Aquisalimonas</taxon>
    </lineage>
</organism>
<feature type="binding site" evidence="9">
    <location>
        <position position="16"/>
    </location>
    <ligand>
        <name>NADPH</name>
        <dbReference type="ChEBI" id="CHEBI:57783"/>
    </ligand>
</feature>
<dbReference type="GO" id="GO:0051484">
    <property type="term" value="P:isopentenyl diphosphate biosynthetic process, methylerythritol 4-phosphate pathway involved in terpenoid biosynthetic process"/>
    <property type="evidence" value="ECO:0007669"/>
    <property type="project" value="TreeGrafter"/>
</dbReference>
<feature type="binding site" evidence="9">
    <location>
        <position position="230"/>
    </location>
    <ligand>
        <name>1-deoxy-D-xylulose 5-phosphate</name>
        <dbReference type="ChEBI" id="CHEBI:57792"/>
    </ligand>
</feature>
<dbReference type="PIRSF" id="PIRSF006205">
    <property type="entry name" value="Dxp_reductismrs"/>
    <property type="match status" value="1"/>
</dbReference>
<comment type="pathway">
    <text evidence="1 9">Isoprenoid biosynthesis; isopentenyl diphosphate biosynthesis via DXP pathway; isopentenyl diphosphate from 1-deoxy-D-xylulose 5-phosphate: step 1/6.</text>
</comment>
<evidence type="ECO:0000256" key="3">
    <source>
        <dbReference type="ARBA" id="ARBA00022723"/>
    </source>
</evidence>
<accession>A0A1H8QK99</accession>
<comment type="caution">
    <text evidence="9">Lacks conserved residue(s) required for the propagation of feature annotation.</text>
</comment>
<feature type="binding site" evidence="9">
    <location>
        <position position="155"/>
    </location>
    <ligand>
        <name>1-deoxy-D-xylulose 5-phosphate</name>
        <dbReference type="ChEBI" id="CHEBI:57792"/>
    </ligand>
</feature>
<evidence type="ECO:0000256" key="1">
    <source>
        <dbReference type="ARBA" id="ARBA00005094"/>
    </source>
</evidence>
<sequence length="399" mass="41592">MAVDAVTVTILGATGSIGTSALDVMARHPGRFRVRALTGHRNIGLLAQQCRRFRPELAVVADAQAASALREQLGAACGDIQILYGEDGLEYAAGSGADITVAAIVGAAGLRPALRAVADGGRILLANKESLVMAGALFMDAVARSGATLLPLDSEHNAVFQCLPGNFSRARPVDSGVTRVLLTASGGPFRATPRSELEQVTPEQACAHPNWSMGRKISVDSATLMNKGLEVIEASWLFGIDADHLDVVVHPQSIVHSLVEYVDGTMLAQMSNPDMRTPIAHALGWPERLEAGVTPLDLVGLGRLDFGAPDHDRFPCLGLAYQALRAGGSAPAVLNAANEEAVSAFLDQCLPFTGIATVIETALECAETVDLTGIDALLAVDGAARRVARDAIARAGAAQ</sequence>
<comment type="cofactor">
    <cofactor evidence="9">
        <name>Mg(2+)</name>
        <dbReference type="ChEBI" id="CHEBI:18420"/>
    </cofactor>
    <cofactor evidence="9">
        <name>Mn(2+)</name>
        <dbReference type="ChEBI" id="CHEBI:29035"/>
    </cofactor>
</comment>
<feature type="domain" description="1-deoxy-D-xylulose 5-phosphate reductoisomerase C-terminal" evidence="11">
    <location>
        <begin position="149"/>
        <end position="238"/>
    </location>
</feature>
<feature type="domain" description="DXP reductoisomerase C-terminal" evidence="12">
    <location>
        <begin position="270"/>
        <end position="386"/>
    </location>
</feature>
<feature type="binding site" evidence="9">
    <location>
        <position position="15"/>
    </location>
    <ligand>
        <name>NADPH</name>
        <dbReference type="ChEBI" id="CHEBI:57783"/>
    </ligand>
</feature>
<dbReference type="InterPro" id="IPR003821">
    <property type="entry name" value="DXP_reductoisomerase"/>
</dbReference>
<keyword evidence="4 9" id="KW-0521">NADP</keyword>
<dbReference type="InterPro" id="IPR013512">
    <property type="entry name" value="DXP_reductoisomerase_N"/>
</dbReference>
<evidence type="ECO:0000256" key="7">
    <source>
        <dbReference type="ARBA" id="ARBA00023229"/>
    </source>
</evidence>
<dbReference type="GO" id="GO:0070402">
    <property type="term" value="F:NADPH binding"/>
    <property type="evidence" value="ECO:0007669"/>
    <property type="project" value="InterPro"/>
</dbReference>
<proteinExistence type="inferred from homology"/>